<evidence type="ECO:0000256" key="6">
    <source>
        <dbReference type="ARBA" id="ARBA00022723"/>
    </source>
</evidence>
<dbReference type="PANTHER" id="PTHR20941:SF1">
    <property type="entry name" value="FOLIC ACID SYNTHESIS PROTEIN FOL1"/>
    <property type="match status" value="1"/>
</dbReference>
<evidence type="ECO:0000259" key="10">
    <source>
        <dbReference type="PROSITE" id="PS50972"/>
    </source>
</evidence>
<comment type="function">
    <text evidence="9">Catalyzes the condensation of para-aminobenzoate (pABA) with 6-hydroxymethyl-7,8-dihydropterin diphosphate (DHPt-PP) to form 7,8-dihydropteroate (H2Pte), the immediate precursor of folate derivatives.</text>
</comment>
<dbReference type="InterPro" id="IPR011005">
    <property type="entry name" value="Dihydropteroate_synth-like_sf"/>
</dbReference>
<evidence type="ECO:0000256" key="4">
    <source>
        <dbReference type="ARBA" id="ARBA00012458"/>
    </source>
</evidence>
<dbReference type="CDD" id="cd00739">
    <property type="entry name" value="DHPS"/>
    <property type="match status" value="1"/>
</dbReference>
<comment type="pathway">
    <text evidence="3 9">Cofactor biosynthesis; tetrahydrofolate biosynthesis; 7,8-dihydrofolate from 2-amino-4-hydroxy-6-hydroxymethyl-7,8-dihydropteridine diphosphate and 4-aminobenzoate: step 1/2.</text>
</comment>
<dbReference type="AlphaFoldDB" id="F7X7H3"/>
<dbReference type="GO" id="GO:0004156">
    <property type="term" value="F:dihydropteroate synthase activity"/>
    <property type="evidence" value="ECO:0007669"/>
    <property type="project" value="UniProtKB-EC"/>
</dbReference>
<dbReference type="InterPro" id="IPR006390">
    <property type="entry name" value="DHP_synth_dom"/>
</dbReference>
<dbReference type="EC" id="2.5.1.15" evidence="4 9"/>
<dbReference type="Pfam" id="PF00809">
    <property type="entry name" value="Pterin_bind"/>
    <property type="match status" value="1"/>
</dbReference>
<sequence length="349" mass="37812">MEARSRRLNFIEAWGIAKASATQIGPNRRRQACIVCEEDVITCCFRKIYLHHDGRLIRAVQLRTGTMTYDPFQPSRWHLAHGRDLELGPRGVLMAIINVTPDSFSDGGRFADPDAAVRAALRALEAGAEILDIGGESTRPDAKPVSADEEQARILPVIAAIARQSQVVISVDTYRAETARLAVDAGAHIVNDVYGLQREPAIATVAAETGAGLCIMHTGRDREKLSDVIEDQFHFLERSLQIAADAGVAREGIVLDPGFGFAKDTNENLELMARFRALHEFRRPLLVGTSRKRFVGAVTGREAGGRDVGTAATTALLRTAGAAIFRVHDVAINRDALAVADAMLAAKNS</sequence>
<reference evidence="11 12" key="1">
    <citation type="journal article" date="2011" name="J. Biotechnol.">
        <title>The complete genome sequence of the dominant Sinorhizobium meliloti field isolate SM11 extends the S. meliloti pan-genome.</title>
        <authorList>
            <person name="Schneiker-Bekel S."/>
            <person name="Wibberg D."/>
            <person name="Bekel T."/>
            <person name="Blom J."/>
            <person name="Linke B."/>
            <person name="Neuweger H."/>
            <person name="Stiens M."/>
            <person name="Vorholter F.J."/>
            <person name="Weidner S."/>
            <person name="Goesmann A."/>
            <person name="Puhler A."/>
            <person name="Schluter A."/>
        </authorList>
    </citation>
    <scope>NUCLEOTIDE SEQUENCE [LARGE SCALE GENOMIC DNA]</scope>
    <source>
        <strain evidence="11 12">SM11</strain>
    </source>
</reference>
<proteinExistence type="inferred from homology"/>
<evidence type="ECO:0000256" key="5">
    <source>
        <dbReference type="ARBA" id="ARBA00022679"/>
    </source>
</evidence>
<evidence type="ECO:0000256" key="9">
    <source>
        <dbReference type="RuleBase" id="RU361205"/>
    </source>
</evidence>
<evidence type="ECO:0000256" key="8">
    <source>
        <dbReference type="ARBA" id="ARBA00022909"/>
    </source>
</evidence>
<keyword evidence="8 9" id="KW-0289">Folate biosynthesis</keyword>
<dbReference type="GO" id="GO:0046654">
    <property type="term" value="P:tetrahydrofolate biosynthetic process"/>
    <property type="evidence" value="ECO:0007669"/>
    <property type="project" value="UniProtKB-UniPathway"/>
</dbReference>
<dbReference type="GO" id="GO:0005829">
    <property type="term" value="C:cytosol"/>
    <property type="evidence" value="ECO:0007669"/>
    <property type="project" value="TreeGrafter"/>
</dbReference>
<evidence type="ECO:0000256" key="7">
    <source>
        <dbReference type="ARBA" id="ARBA00022842"/>
    </source>
</evidence>
<evidence type="ECO:0000256" key="1">
    <source>
        <dbReference type="ARBA" id="ARBA00000012"/>
    </source>
</evidence>
<dbReference type="UniPathway" id="UPA00077">
    <property type="reaction ID" value="UER00156"/>
</dbReference>
<dbReference type="HOGENOM" id="CLU_008023_1_0_5"/>
<dbReference type="InterPro" id="IPR000489">
    <property type="entry name" value="Pterin-binding_dom"/>
</dbReference>
<dbReference type="PANTHER" id="PTHR20941">
    <property type="entry name" value="FOLATE SYNTHESIS PROTEINS"/>
    <property type="match status" value="1"/>
</dbReference>
<dbReference type="PROSITE" id="PS00792">
    <property type="entry name" value="DHPS_1"/>
    <property type="match status" value="1"/>
</dbReference>
<dbReference type="InterPro" id="IPR045031">
    <property type="entry name" value="DHP_synth-like"/>
</dbReference>
<dbReference type="SUPFAM" id="SSF51717">
    <property type="entry name" value="Dihydropteroate synthetase-like"/>
    <property type="match status" value="1"/>
</dbReference>
<accession>F7X7H3</accession>
<feature type="domain" description="Pterin-binding" evidence="10">
    <location>
        <begin position="91"/>
        <end position="338"/>
    </location>
</feature>
<keyword evidence="6 9" id="KW-0479">Metal-binding</keyword>
<evidence type="ECO:0000256" key="2">
    <source>
        <dbReference type="ARBA" id="ARBA00001946"/>
    </source>
</evidence>
<organism evidence="11 12">
    <name type="scientific">Sinorhizobium meliloti (strain SM11)</name>
    <dbReference type="NCBI Taxonomy" id="707241"/>
    <lineage>
        <taxon>Bacteria</taxon>
        <taxon>Pseudomonadati</taxon>
        <taxon>Pseudomonadota</taxon>
        <taxon>Alphaproteobacteria</taxon>
        <taxon>Hyphomicrobiales</taxon>
        <taxon>Rhizobiaceae</taxon>
        <taxon>Sinorhizobium/Ensifer group</taxon>
        <taxon>Sinorhizobium</taxon>
    </lineage>
</organism>
<dbReference type="GO" id="GO:0046872">
    <property type="term" value="F:metal ion binding"/>
    <property type="evidence" value="ECO:0007669"/>
    <property type="project" value="UniProtKB-KW"/>
</dbReference>
<evidence type="ECO:0000256" key="3">
    <source>
        <dbReference type="ARBA" id="ARBA00004763"/>
    </source>
</evidence>
<keyword evidence="7 9" id="KW-0460">Magnesium</keyword>
<protein>
    <recommendedName>
        <fullName evidence="4 9">Dihydropteroate synthase</fullName>
        <shortName evidence="9">DHPS</shortName>
        <ecNumber evidence="4 9">2.5.1.15</ecNumber>
    </recommendedName>
    <alternativeName>
        <fullName evidence="9">Dihydropteroate pyrophosphorylase</fullName>
    </alternativeName>
</protein>
<dbReference type="Gene3D" id="3.20.20.20">
    <property type="entry name" value="Dihydropteroate synthase-like"/>
    <property type="match status" value="1"/>
</dbReference>
<dbReference type="PROSITE" id="PS50972">
    <property type="entry name" value="PTERIN_BINDING"/>
    <property type="match status" value="1"/>
</dbReference>
<dbReference type="PATRIC" id="fig|707241.3.peg.1666"/>
<comment type="similarity">
    <text evidence="9">Belongs to the DHPS family.</text>
</comment>
<evidence type="ECO:0000313" key="11">
    <source>
        <dbReference type="EMBL" id="AEH78861.1"/>
    </source>
</evidence>
<comment type="catalytic activity">
    <reaction evidence="1">
        <text>(7,8-dihydropterin-6-yl)methyl diphosphate + 4-aminobenzoate = 7,8-dihydropteroate + diphosphate</text>
        <dbReference type="Rhea" id="RHEA:19949"/>
        <dbReference type="ChEBI" id="CHEBI:17836"/>
        <dbReference type="ChEBI" id="CHEBI:17839"/>
        <dbReference type="ChEBI" id="CHEBI:33019"/>
        <dbReference type="ChEBI" id="CHEBI:72950"/>
        <dbReference type="EC" id="2.5.1.15"/>
    </reaction>
</comment>
<dbReference type="KEGG" id="smx:SM11_chr1587"/>
<dbReference type="PROSITE" id="PS00793">
    <property type="entry name" value="DHPS_2"/>
    <property type="match status" value="1"/>
</dbReference>
<dbReference type="Proteomes" id="UP000009045">
    <property type="component" value="Chromosome"/>
</dbReference>
<dbReference type="NCBIfam" id="TIGR01496">
    <property type="entry name" value="DHPS"/>
    <property type="match status" value="1"/>
</dbReference>
<dbReference type="EMBL" id="CP001830">
    <property type="protein sequence ID" value="AEH78861.1"/>
    <property type="molecule type" value="Genomic_DNA"/>
</dbReference>
<evidence type="ECO:0000313" key="12">
    <source>
        <dbReference type="Proteomes" id="UP000009045"/>
    </source>
</evidence>
<dbReference type="GO" id="GO:0046656">
    <property type="term" value="P:folic acid biosynthetic process"/>
    <property type="evidence" value="ECO:0007669"/>
    <property type="project" value="UniProtKB-KW"/>
</dbReference>
<name>F7X7H3_SINMM</name>
<keyword evidence="5 9" id="KW-0808">Transferase</keyword>
<comment type="cofactor">
    <cofactor evidence="2 9">
        <name>Mg(2+)</name>
        <dbReference type="ChEBI" id="CHEBI:18420"/>
    </cofactor>
</comment>
<gene>
    <name evidence="11" type="primary">folP</name>
    <name evidence="11" type="ordered locus">SM11_chr1587</name>
</gene>